<feature type="domain" description="HAMP" evidence="16">
    <location>
        <begin position="175"/>
        <end position="229"/>
    </location>
</feature>
<dbReference type="GeneID" id="69847267"/>
<dbReference type="EC" id="2.7.13.3" evidence="3"/>
<dbReference type="EMBL" id="LNPX01000041">
    <property type="protein sequence ID" value="OEK54440.1"/>
    <property type="molecule type" value="Genomic_DNA"/>
</dbReference>
<dbReference type="Pfam" id="PF00512">
    <property type="entry name" value="HisKA"/>
    <property type="match status" value="1"/>
</dbReference>
<gene>
    <name evidence="17" type="ORF">ASS94_09635</name>
</gene>
<dbReference type="CDD" id="cd00082">
    <property type="entry name" value="HisKA"/>
    <property type="match status" value="1"/>
</dbReference>
<keyword evidence="10" id="KW-0067">ATP-binding</keyword>
<dbReference type="Pfam" id="PF02518">
    <property type="entry name" value="HATPase_c"/>
    <property type="match status" value="1"/>
</dbReference>
<evidence type="ECO:0000256" key="1">
    <source>
        <dbReference type="ARBA" id="ARBA00000085"/>
    </source>
</evidence>
<dbReference type="Gene3D" id="1.10.287.130">
    <property type="match status" value="1"/>
</dbReference>
<dbReference type="PROSITE" id="PS50885">
    <property type="entry name" value="HAMP"/>
    <property type="match status" value="1"/>
</dbReference>
<dbReference type="PROSITE" id="PS50109">
    <property type="entry name" value="HIS_KIN"/>
    <property type="match status" value="1"/>
</dbReference>
<evidence type="ECO:0000256" key="8">
    <source>
        <dbReference type="ARBA" id="ARBA00022741"/>
    </source>
</evidence>
<evidence type="ECO:0000256" key="10">
    <source>
        <dbReference type="ARBA" id="ARBA00022840"/>
    </source>
</evidence>
<reference evidence="18" key="1">
    <citation type="submission" date="2015-11" db="EMBL/GenBank/DDBJ databases">
        <title>Genomic diversity of Staphylococcus saprophyticus strains from urinary tract infections, animal surfaces, and fermented foods.</title>
        <authorList>
            <person name="Wolfe B.E."/>
        </authorList>
    </citation>
    <scope>NUCLEOTIDE SEQUENCE [LARGE SCALE GENOMIC DNA]</scope>
    <source>
        <strain evidence="18">738_7</strain>
    </source>
</reference>
<keyword evidence="7 14" id="KW-0812">Transmembrane</keyword>
<dbReference type="SUPFAM" id="SSF55874">
    <property type="entry name" value="ATPase domain of HSP90 chaperone/DNA topoisomerase II/histidine kinase"/>
    <property type="match status" value="1"/>
</dbReference>
<feature type="transmembrane region" description="Helical" evidence="14">
    <location>
        <begin position="150"/>
        <end position="169"/>
    </location>
</feature>
<feature type="transmembrane region" description="Helical" evidence="14">
    <location>
        <begin position="7"/>
        <end position="30"/>
    </location>
</feature>
<sequence>MRLGTRIQLYITVMTVILIICVNIFVYVIFKHFSIASELNQLEARSINIIEEIKKSDNRTNQEIMNNSYILSDGYISVIDKNDKAKVNFTTNVDYNNIQQPFQSKQYKKTVAYKGHHFAMISLPIVWEHGEVVNLQLYENVDFKYESFQILKWILIGSVILLLIVIFYLNRVITNIITQPILKLSKHIKETQETKDYLPVEVQQNDSYELQELSTSFNDMMNKLKEHDERQQAFIMNASHELKTPITVINSYSQMLQRFGKKDQKTLDESIHAIGDEAKKMKYLTEQLLYYAQITKNKTESSLEYENIVELIEEITHRLKHVYKQDIKVEVACESYEAWLNISLFKQLIHIFLDNAHKYGESLIIVRISDNKDSFNIEIMDDGIGIPESDLPHIFTRFYRVDKARSRSTGGSGLGLSIAQEIATQQNIVIDVKSEVNKGSSFILTVPKGVKK</sequence>
<evidence type="ECO:0000259" key="15">
    <source>
        <dbReference type="PROSITE" id="PS50109"/>
    </source>
</evidence>
<evidence type="ECO:0000256" key="7">
    <source>
        <dbReference type="ARBA" id="ARBA00022692"/>
    </source>
</evidence>
<evidence type="ECO:0000256" key="11">
    <source>
        <dbReference type="ARBA" id="ARBA00022989"/>
    </source>
</evidence>
<comment type="catalytic activity">
    <reaction evidence="1">
        <text>ATP + protein L-histidine = ADP + protein N-phospho-L-histidine.</text>
        <dbReference type="EC" id="2.7.13.3"/>
    </reaction>
</comment>
<evidence type="ECO:0000256" key="6">
    <source>
        <dbReference type="ARBA" id="ARBA00022679"/>
    </source>
</evidence>
<evidence type="ECO:0000256" key="4">
    <source>
        <dbReference type="ARBA" id="ARBA00022475"/>
    </source>
</evidence>
<evidence type="ECO:0000256" key="3">
    <source>
        <dbReference type="ARBA" id="ARBA00012438"/>
    </source>
</evidence>
<evidence type="ECO:0000256" key="12">
    <source>
        <dbReference type="ARBA" id="ARBA00023012"/>
    </source>
</evidence>
<proteinExistence type="predicted"/>
<feature type="domain" description="Histidine kinase" evidence="15">
    <location>
        <begin position="237"/>
        <end position="450"/>
    </location>
</feature>
<dbReference type="SMART" id="SM00387">
    <property type="entry name" value="HATPase_c"/>
    <property type="match status" value="1"/>
</dbReference>
<keyword evidence="8" id="KW-0547">Nucleotide-binding</keyword>
<dbReference type="GO" id="GO:0005524">
    <property type="term" value="F:ATP binding"/>
    <property type="evidence" value="ECO:0007669"/>
    <property type="project" value="UniProtKB-KW"/>
</dbReference>
<dbReference type="PANTHER" id="PTHR45528:SF9">
    <property type="entry name" value="SENSOR HISTIDINE KINASE YBDK"/>
    <property type="match status" value="1"/>
</dbReference>
<keyword evidence="6" id="KW-0808">Transferase</keyword>
<organism evidence="17 18">
    <name type="scientific">Staphylococcus equorum</name>
    <dbReference type="NCBI Taxonomy" id="246432"/>
    <lineage>
        <taxon>Bacteria</taxon>
        <taxon>Bacillati</taxon>
        <taxon>Bacillota</taxon>
        <taxon>Bacilli</taxon>
        <taxon>Bacillales</taxon>
        <taxon>Staphylococcaceae</taxon>
        <taxon>Staphylococcus</taxon>
    </lineage>
</organism>
<evidence type="ECO:0000256" key="13">
    <source>
        <dbReference type="ARBA" id="ARBA00023136"/>
    </source>
</evidence>
<dbReference type="InterPro" id="IPR036097">
    <property type="entry name" value="HisK_dim/P_sf"/>
</dbReference>
<dbReference type="InterPro" id="IPR003661">
    <property type="entry name" value="HisK_dim/P_dom"/>
</dbReference>
<keyword evidence="9 17" id="KW-0418">Kinase</keyword>
<comment type="caution">
    <text evidence="17">The sequence shown here is derived from an EMBL/GenBank/DDBJ whole genome shotgun (WGS) entry which is preliminary data.</text>
</comment>
<dbReference type="SUPFAM" id="SSF47384">
    <property type="entry name" value="Homodimeric domain of signal transducing histidine kinase"/>
    <property type="match status" value="1"/>
</dbReference>
<dbReference type="FunFam" id="3.30.565.10:FF:000006">
    <property type="entry name" value="Sensor histidine kinase WalK"/>
    <property type="match status" value="1"/>
</dbReference>
<dbReference type="InterPro" id="IPR004358">
    <property type="entry name" value="Sig_transdc_His_kin-like_C"/>
</dbReference>
<dbReference type="CDD" id="cd00075">
    <property type="entry name" value="HATPase"/>
    <property type="match status" value="1"/>
</dbReference>
<dbReference type="InterPro" id="IPR003594">
    <property type="entry name" value="HATPase_dom"/>
</dbReference>
<dbReference type="PRINTS" id="PR00344">
    <property type="entry name" value="BCTRLSENSOR"/>
</dbReference>
<dbReference type="CDD" id="cd06225">
    <property type="entry name" value="HAMP"/>
    <property type="match status" value="1"/>
</dbReference>
<dbReference type="AlphaFoldDB" id="A0AAP7IBV1"/>
<dbReference type="InterPro" id="IPR036890">
    <property type="entry name" value="HATPase_C_sf"/>
</dbReference>
<evidence type="ECO:0000313" key="17">
    <source>
        <dbReference type="EMBL" id="OEK54440.1"/>
    </source>
</evidence>
<dbReference type="PANTHER" id="PTHR45528">
    <property type="entry name" value="SENSOR HISTIDINE KINASE CPXA"/>
    <property type="match status" value="1"/>
</dbReference>
<dbReference type="Proteomes" id="UP000095464">
    <property type="component" value="Unassembled WGS sequence"/>
</dbReference>
<evidence type="ECO:0000256" key="5">
    <source>
        <dbReference type="ARBA" id="ARBA00022553"/>
    </source>
</evidence>
<evidence type="ECO:0000256" key="9">
    <source>
        <dbReference type="ARBA" id="ARBA00022777"/>
    </source>
</evidence>
<dbReference type="InterPro" id="IPR003660">
    <property type="entry name" value="HAMP_dom"/>
</dbReference>
<protein>
    <recommendedName>
        <fullName evidence="3">histidine kinase</fullName>
        <ecNumber evidence="3">2.7.13.3</ecNumber>
    </recommendedName>
</protein>
<dbReference type="Gene3D" id="3.30.565.10">
    <property type="entry name" value="Histidine kinase-like ATPase, C-terminal domain"/>
    <property type="match status" value="1"/>
</dbReference>
<dbReference type="InterPro" id="IPR050398">
    <property type="entry name" value="HssS/ArlS-like"/>
</dbReference>
<dbReference type="GO" id="GO:0000155">
    <property type="term" value="F:phosphorelay sensor kinase activity"/>
    <property type="evidence" value="ECO:0007669"/>
    <property type="project" value="InterPro"/>
</dbReference>
<comment type="subcellular location">
    <subcellularLocation>
        <location evidence="2">Cell membrane</location>
        <topology evidence="2">Multi-pass membrane protein</topology>
    </subcellularLocation>
</comment>
<dbReference type="SMART" id="SM00388">
    <property type="entry name" value="HisKA"/>
    <property type="match status" value="1"/>
</dbReference>
<keyword evidence="12" id="KW-0902">Two-component regulatory system</keyword>
<keyword evidence="4" id="KW-1003">Cell membrane</keyword>
<accession>A0AAP7IBV1</accession>
<evidence type="ECO:0000259" key="16">
    <source>
        <dbReference type="PROSITE" id="PS50885"/>
    </source>
</evidence>
<dbReference type="Gene3D" id="6.10.340.10">
    <property type="match status" value="1"/>
</dbReference>
<dbReference type="RefSeq" id="WP_021338973.1">
    <property type="nucleotide sequence ID" value="NZ_CP066013.1"/>
</dbReference>
<evidence type="ECO:0000256" key="2">
    <source>
        <dbReference type="ARBA" id="ARBA00004651"/>
    </source>
</evidence>
<keyword evidence="13 14" id="KW-0472">Membrane</keyword>
<keyword evidence="11 14" id="KW-1133">Transmembrane helix</keyword>
<dbReference type="FunFam" id="1.10.287.130:FF:000001">
    <property type="entry name" value="Two-component sensor histidine kinase"/>
    <property type="match status" value="1"/>
</dbReference>
<name>A0AAP7IBV1_9STAP</name>
<dbReference type="GO" id="GO:0005886">
    <property type="term" value="C:plasma membrane"/>
    <property type="evidence" value="ECO:0007669"/>
    <property type="project" value="UniProtKB-SubCell"/>
</dbReference>
<keyword evidence="5" id="KW-0597">Phosphoprotein</keyword>
<dbReference type="InterPro" id="IPR005467">
    <property type="entry name" value="His_kinase_dom"/>
</dbReference>
<dbReference type="SMART" id="SM00304">
    <property type="entry name" value="HAMP"/>
    <property type="match status" value="1"/>
</dbReference>
<evidence type="ECO:0000313" key="18">
    <source>
        <dbReference type="Proteomes" id="UP000095464"/>
    </source>
</evidence>
<evidence type="ECO:0000256" key="14">
    <source>
        <dbReference type="SAM" id="Phobius"/>
    </source>
</evidence>